<gene>
    <name evidence="2" type="ORF">SAMN02745181_3616</name>
</gene>
<keyword evidence="1" id="KW-0472">Membrane</keyword>
<dbReference type="EMBL" id="FQYR01000008">
    <property type="protein sequence ID" value="SHK32526.1"/>
    <property type="molecule type" value="Genomic_DNA"/>
</dbReference>
<evidence type="ECO:0000256" key="1">
    <source>
        <dbReference type="SAM" id="Phobius"/>
    </source>
</evidence>
<feature type="transmembrane region" description="Helical" evidence="1">
    <location>
        <begin position="231"/>
        <end position="250"/>
    </location>
</feature>
<keyword evidence="1" id="KW-0812">Transmembrane</keyword>
<dbReference type="STRING" id="1123071.SAMN02745181_3616"/>
<accession>A0A1M6RJC9</accession>
<name>A0A1M6RJC9_9BACT</name>
<reference evidence="2 3" key="1">
    <citation type="submission" date="2016-11" db="EMBL/GenBank/DDBJ databases">
        <authorList>
            <person name="Jaros S."/>
            <person name="Januszkiewicz K."/>
            <person name="Wedrychowicz H."/>
        </authorList>
    </citation>
    <scope>NUCLEOTIDE SEQUENCE [LARGE SCALE GENOMIC DNA]</scope>
    <source>
        <strain evidence="2 3">DSM 18772</strain>
    </source>
</reference>
<sequence length="255" mass="28210">MKKLIKLSLSSVVHQKLGILVVLLAMFLPFVFAEMTNYGVDAEVLKLARTQVAWQFAWMACLFWLTYQAADLAGRNADSGMGCYFYSRGVGKDGQLTAIWASVMIFGVALCVIPALISVLFAAPVHPDDYKHWVVLSVQHVALMLIVVSCWVMLAVALASRFGVVIGYLGVLAIGLTGWYGVVLLGKVAAAEESMFLDLVYVSLHHSYLADLTHRFVHKQGAMTNLEFMSVLEYLAAWALVFAGVSRFVFNYKQR</sequence>
<dbReference type="Proteomes" id="UP000184510">
    <property type="component" value="Unassembled WGS sequence"/>
</dbReference>
<organism evidence="2 3">
    <name type="scientific">Rubritalea squalenifaciens DSM 18772</name>
    <dbReference type="NCBI Taxonomy" id="1123071"/>
    <lineage>
        <taxon>Bacteria</taxon>
        <taxon>Pseudomonadati</taxon>
        <taxon>Verrucomicrobiota</taxon>
        <taxon>Verrucomicrobiia</taxon>
        <taxon>Verrucomicrobiales</taxon>
        <taxon>Rubritaleaceae</taxon>
        <taxon>Rubritalea</taxon>
    </lineage>
</organism>
<evidence type="ECO:0000313" key="2">
    <source>
        <dbReference type="EMBL" id="SHK32526.1"/>
    </source>
</evidence>
<feature type="transmembrane region" description="Helical" evidence="1">
    <location>
        <begin position="52"/>
        <end position="70"/>
    </location>
</feature>
<proteinExistence type="predicted"/>
<protein>
    <recommendedName>
        <fullName evidence="4">ABC-2 type transport system permease protein</fullName>
    </recommendedName>
</protein>
<evidence type="ECO:0000313" key="3">
    <source>
        <dbReference type="Proteomes" id="UP000184510"/>
    </source>
</evidence>
<keyword evidence="1" id="KW-1133">Transmembrane helix</keyword>
<evidence type="ECO:0008006" key="4">
    <source>
        <dbReference type="Google" id="ProtNLM"/>
    </source>
</evidence>
<dbReference type="AlphaFoldDB" id="A0A1M6RJC9"/>
<feature type="transmembrane region" description="Helical" evidence="1">
    <location>
        <begin position="165"/>
        <end position="186"/>
    </location>
</feature>
<feature type="transmembrane region" description="Helical" evidence="1">
    <location>
        <begin position="133"/>
        <end position="158"/>
    </location>
</feature>
<feature type="transmembrane region" description="Helical" evidence="1">
    <location>
        <begin position="98"/>
        <end position="121"/>
    </location>
</feature>
<dbReference type="InParanoid" id="A0A1M6RJC9"/>
<keyword evidence="3" id="KW-1185">Reference proteome</keyword>
<dbReference type="RefSeq" id="WP_143185160.1">
    <property type="nucleotide sequence ID" value="NZ_FQYR01000008.1"/>
</dbReference>
<dbReference type="OrthoDB" id="187987at2"/>